<gene>
    <name evidence="1" type="ORF">IWQ57_003412</name>
</gene>
<keyword evidence="2" id="KW-1185">Reference proteome</keyword>
<evidence type="ECO:0000313" key="1">
    <source>
        <dbReference type="EMBL" id="KAJ2768726.1"/>
    </source>
</evidence>
<dbReference type="Proteomes" id="UP001140234">
    <property type="component" value="Unassembled WGS sequence"/>
</dbReference>
<protein>
    <submittedName>
        <fullName evidence="1">Uncharacterized protein</fullName>
    </submittedName>
</protein>
<dbReference type="EMBL" id="JANBUJ010001102">
    <property type="protein sequence ID" value="KAJ2768726.1"/>
    <property type="molecule type" value="Genomic_DNA"/>
</dbReference>
<comment type="caution">
    <text evidence="1">The sequence shown here is derived from an EMBL/GenBank/DDBJ whole genome shotgun (WGS) entry which is preliminary data.</text>
</comment>
<organism evidence="1 2">
    <name type="scientific">Coemansia nantahalensis</name>
    <dbReference type="NCBI Taxonomy" id="2789366"/>
    <lineage>
        <taxon>Eukaryota</taxon>
        <taxon>Fungi</taxon>
        <taxon>Fungi incertae sedis</taxon>
        <taxon>Zoopagomycota</taxon>
        <taxon>Kickxellomycotina</taxon>
        <taxon>Kickxellomycetes</taxon>
        <taxon>Kickxellales</taxon>
        <taxon>Kickxellaceae</taxon>
        <taxon>Coemansia</taxon>
    </lineage>
</organism>
<name>A0ACC1JWL9_9FUNG</name>
<evidence type="ECO:0000313" key="2">
    <source>
        <dbReference type="Proteomes" id="UP001140234"/>
    </source>
</evidence>
<accession>A0ACC1JWL9</accession>
<reference evidence="1" key="1">
    <citation type="submission" date="2022-07" db="EMBL/GenBank/DDBJ databases">
        <title>Phylogenomic reconstructions and comparative analyses of Kickxellomycotina fungi.</title>
        <authorList>
            <person name="Reynolds N.K."/>
            <person name="Stajich J.E."/>
            <person name="Barry K."/>
            <person name="Grigoriev I.V."/>
            <person name="Crous P."/>
            <person name="Smith M.E."/>
        </authorList>
    </citation>
    <scope>NUCLEOTIDE SEQUENCE</scope>
    <source>
        <strain evidence="1">CBS 109366</strain>
    </source>
</reference>
<sequence>MARPEPPAQSHSLMADLAAPSPFSQPPAGSTTPGALSAPHPPSPGAATAHVAQPPPREKTAVGRSGVFEDTYGSAGELYHRRHSLDMGASPQYSPPHTRRPPGGLSPTAAGLQYGASRSGGGSPHPLSVNQAYGARGAKRSPGDDDDDDDEEDDDDDDLSDSDGSSSPVEGRAPGVPTAEKPYACDQCELTFSRQHNLKSHALTHSSERPFSCEVCQTPFRRQHDLKRHMKLHTGEKPFKCTNCGRSFARLDALNRHMRAENFHACNQAAKKARTGDIKPLGFLDQRRASHNPPGVSPPWAHWTHRPSMAADEAMLRRMHERFGAPPPPPAGAQQAPMHHHPPQTAPHQHYPPYYAASRPAAAVAAAPAGYGPASDPRAYAAGGHPTAPAQPHYPHHQPAHPPQSQPPAQTQYGSAPSSAAAAHLPAPHMPPPSALPGHAHAAGESGAMPSPPHHRPHPHHHQQLAAPDHPHYAPGARTGGGDRAPWHPPPLGPPPQSHVPAGSGARGLNLPPPHHAPPHPMRLPPMELAPTRRHSLAVTSHLERYRAQDATPPPLPTPPQHQQQQFQQPQSAKPPAPEPSQSALSPLPPVLPVAAAPRLTLSGPSPPAQAQPPTKSHYMRPQLMEPLHEDHEPAAAPPVPAAAPAEASMSRRPSHESAVSTAGNTRRSSIIALTNPQSEEDVRAENAELKRRLDEMEAKYLAEVARLTKAVRELEVEKTMLKSMLREKGASSPPSPAPHSAPDGYRTFSQADAKQPAR</sequence>
<feature type="non-terminal residue" evidence="1">
    <location>
        <position position="759"/>
    </location>
</feature>
<proteinExistence type="predicted"/>